<dbReference type="InterPro" id="IPR046867">
    <property type="entry name" value="AldOxase/xan_DH_MoCoBD2"/>
</dbReference>
<name>A0A839XN04_9PSEU</name>
<evidence type="ECO:0000259" key="3">
    <source>
        <dbReference type="SMART" id="SM01008"/>
    </source>
</evidence>
<dbReference type="InterPro" id="IPR000674">
    <property type="entry name" value="Ald_Oxase/Xan_DH_a/b"/>
</dbReference>
<dbReference type="Pfam" id="PF01315">
    <property type="entry name" value="Ald_Xan_dh_C"/>
    <property type="match status" value="1"/>
</dbReference>
<evidence type="ECO:0000313" key="5">
    <source>
        <dbReference type="Proteomes" id="UP000564573"/>
    </source>
</evidence>
<keyword evidence="5" id="KW-1185">Reference proteome</keyword>
<dbReference type="EMBL" id="JACIBS010000001">
    <property type="protein sequence ID" value="MBB3664640.1"/>
    <property type="molecule type" value="Genomic_DNA"/>
</dbReference>
<reference evidence="4 5" key="1">
    <citation type="submission" date="2020-08" db="EMBL/GenBank/DDBJ databases">
        <title>Sequencing the genomes of 1000 actinobacteria strains.</title>
        <authorList>
            <person name="Klenk H.-P."/>
        </authorList>
    </citation>
    <scope>NUCLEOTIDE SEQUENCE [LARGE SCALE GENOMIC DNA]</scope>
    <source>
        <strain evidence="4 5">DSM 45267</strain>
    </source>
</reference>
<dbReference type="InterPro" id="IPR008274">
    <property type="entry name" value="AldOxase/xan_DH_MoCoBD1"/>
</dbReference>
<keyword evidence="1" id="KW-0500">Molybdenum</keyword>
<dbReference type="RefSeq" id="WP_183784484.1">
    <property type="nucleotide sequence ID" value="NZ_JACIBS010000001.1"/>
</dbReference>
<dbReference type="GO" id="GO:0005506">
    <property type="term" value="F:iron ion binding"/>
    <property type="evidence" value="ECO:0007669"/>
    <property type="project" value="InterPro"/>
</dbReference>
<feature type="domain" description="Aldehyde oxidase/xanthine dehydrogenase a/b hammerhead" evidence="3">
    <location>
        <begin position="23"/>
        <end position="138"/>
    </location>
</feature>
<dbReference type="Proteomes" id="UP000564573">
    <property type="component" value="Unassembled WGS sequence"/>
</dbReference>
<dbReference type="InterPro" id="IPR016208">
    <property type="entry name" value="Ald_Oxase/xanthine_DH-like"/>
</dbReference>
<dbReference type="AlphaFoldDB" id="A0A839XN04"/>
<evidence type="ECO:0000313" key="4">
    <source>
        <dbReference type="EMBL" id="MBB3664640.1"/>
    </source>
</evidence>
<sequence>MTETLRPSVGTAVPRKEDPQLLAGKGRWTGNIAPSGTVHIAVLRSPFARARIQSIDVSEAAQRPGVVGVFTGADLSNEWAGIPCAWPVTEDIRIPDHLPVAVDQVRFAGEAVAVVAAADAAAAQDALQYIDVDYEPGDPALDVEDSLAGGPLVHDRFDSNESYTWSLATGDVDQAFAAADVTVSERYLQQRLQPTPMEDRAVVVTPEPTGSGFTLYSSTQIPHILRSVLAGVCSVPEQNLRVVAPDVGGGFGGKLNVYPEECIGIVLARRLSVPVKWVATRSEDSQTMTHGRGQVQYVELAAREDGTLLGMRVRILADMGAYLQLLTPGIPLLSAFIFPGVYSFGSFSIECKGVFTNKTPTDSYRGAGRTEGIYGVERAMDALARRLGMDPAEVRRRNYHPAFDNGATTPAGLEMDSGNYEVALDKALELAGYDRLRAEQRRRREAGAAVQLGIGLCSYTENGGLSPSKMTAALRLGAPGWEMASVRMLSTGAVQVVTGTSPHGQGHETTWAQIVADRLGVPMDSVEVVHGDTQSSPYGLDTYGSRSAAVGGTAVHLACEKVLAKARTLAAHMLEAAEQDLEFSDGAFSVAGVSGSSVTIQEVAGAAYLAADLPEGMEPGLSEEQFFDPPNFTYPFGTHVCVVEVDTDTGKVTIPEYFGVDDCGNVINPAIVDGQMHGGIAQGIGQALYEDAVYDDDGNLMSASLADYLVAAAPELPGFTLDHTVTPSPTNALGVKGAGESGSIASTPAVVNAVIDALQPFGVDHIDMPTTPFRVWEAINRGGRVNS</sequence>
<dbReference type="Gene3D" id="3.90.1170.50">
    <property type="entry name" value="Aldehyde oxidase/xanthine dehydrogenase, a/b hammerhead"/>
    <property type="match status" value="1"/>
</dbReference>
<dbReference type="GO" id="GO:0043885">
    <property type="term" value="F:anaerobic carbon-monoxide dehydrogenase activity"/>
    <property type="evidence" value="ECO:0007669"/>
    <property type="project" value="UniProtKB-EC"/>
</dbReference>
<dbReference type="Pfam" id="PF02738">
    <property type="entry name" value="MoCoBD_1"/>
    <property type="match status" value="1"/>
</dbReference>
<protein>
    <submittedName>
        <fullName evidence="4">Carbon-monoxide dehydrogenase large subunit</fullName>
        <ecNumber evidence="4">1.2.7.4</ecNumber>
    </submittedName>
</protein>
<dbReference type="InterPro" id="IPR036856">
    <property type="entry name" value="Ald_Oxase/Xan_DH_a/b_sf"/>
</dbReference>
<gene>
    <name evidence="4" type="ORF">FB384_003544</name>
</gene>
<keyword evidence="2 4" id="KW-0560">Oxidoreductase</keyword>
<evidence type="ECO:0000256" key="1">
    <source>
        <dbReference type="ARBA" id="ARBA00022505"/>
    </source>
</evidence>
<dbReference type="InterPro" id="IPR037165">
    <property type="entry name" value="AldOxase/xan_DH_Mopterin-bd_sf"/>
</dbReference>
<accession>A0A839XN04</accession>
<proteinExistence type="predicted"/>
<dbReference type="PANTHER" id="PTHR11908:SF132">
    <property type="entry name" value="ALDEHYDE OXIDASE 1-RELATED"/>
    <property type="match status" value="1"/>
</dbReference>
<dbReference type="PANTHER" id="PTHR11908">
    <property type="entry name" value="XANTHINE DEHYDROGENASE"/>
    <property type="match status" value="1"/>
</dbReference>
<dbReference type="SUPFAM" id="SSF54665">
    <property type="entry name" value="CO dehydrogenase molybdoprotein N-domain-like"/>
    <property type="match status" value="1"/>
</dbReference>
<dbReference type="Pfam" id="PF20256">
    <property type="entry name" value="MoCoBD_2"/>
    <property type="match status" value="1"/>
</dbReference>
<comment type="caution">
    <text evidence="4">The sequence shown here is derived from an EMBL/GenBank/DDBJ whole genome shotgun (WGS) entry which is preliminary data.</text>
</comment>
<dbReference type="Gene3D" id="3.30.365.10">
    <property type="entry name" value="Aldehyde oxidase/xanthine dehydrogenase, molybdopterin binding domain"/>
    <property type="match status" value="4"/>
</dbReference>
<organism evidence="4 5">
    <name type="scientific">Prauserella sediminis</name>
    <dbReference type="NCBI Taxonomy" id="577680"/>
    <lineage>
        <taxon>Bacteria</taxon>
        <taxon>Bacillati</taxon>
        <taxon>Actinomycetota</taxon>
        <taxon>Actinomycetes</taxon>
        <taxon>Pseudonocardiales</taxon>
        <taxon>Pseudonocardiaceae</taxon>
        <taxon>Prauserella</taxon>
        <taxon>Prauserella salsuginis group</taxon>
    </lineage>
</organism>
<evidence type="ECO:0000256" key="2">
    <source>
        <dbReference type="ARBA" id="ARBA00023002"/>
    </source>
</evidence>
<dbReference type="EC" id="1.2.7.4" evidence="4"/>
<dbReference type="SMART" id="SM01008">
    <property type="entry name" value="Ald_Xan_dh_C"/>
    <property type="match status" value="1"/>
</dbReference>
<dbReference type="SUPFAM" id="SSF56003">
    <property type="entry name" value="Molybdenum cofactor-binding domain"/>
    <property type="match status" value="1"/>
</dbReference>